<comment type="pathway">
    <text evidence="1 6">Cell wall biogenesis; peptidoglycan biosynthesis.</text>
</comment>
<dbReference type="PROSITE" id="PS52029">
    <property type="entry name" value="LD_TPASE"/>
    <property type="match status" value="1"/>
</dbReference>
<protein>
    <recommendedName>
        <fullName evidence="9">L,D-TPase catalytic domain-containing protein</fullName>
    </recommendedName>
</protein>
<feature type="domain" description="L,D-TPase catalytic" evidence="9">
    <location>
        <begin position="48"/>
        <end position="199"/>
    </location>
</feature>
<feature type="active site" description="Nucleophile" evidence="6">
    <location>
        <position position="174"/>
    </location>
</feature>
<reference evidence="10" key="3">
    <citation type="journal article" date="2021" name="bioRxiv">
        <title>Bilateral symmetry of linear streptomycete chromosomes.</title>
        <authorList>
            <person name="Algora-Gallardo L."/>
            <person name="Schniete J.K."/>
            <person name="Mark D.R."/>
            <person name="Hunter I.S."/>
            <person name="Herron P.R."/>
        </authorList>
    </citation>
    <scope>NUCLEOTIDE SEQUENCE</scope>
    <source>
        <strain evidence="10">ATCC 10970</strain>
    </source>
</reference>
<dbReference type="AlphaFoldDB" id="A0A8A1UNB6"/>
<evidence type="ECO:0000256" key="4">
    <source>
        <dbReference type="ARBA" id="ARBA00022984"/>
    </source>
</evidence>
<evidence type="ECO:0000256" key="1">
    <source>
        <dbReference type="ARBA" id="ARBA00004752"/>
    </source>
</evidence>
<dbReference type="GeneID" id="66855612"/>
<feature type="compositionally biased region" description="Low complexity" evidence="7">
    <location>
        <begin position="22"/>
        <end position="38"/>
    </location>
</feature>
<evidence type="ECO:0000313" key="10">
    <source>
        <dbReference type="EMBL" id="QST81577.1"/>
    </source>
</evidence>
<evidence type="ECO:0000259" key="9">
    <source>
        <dbReference type="PROSITE" id="PS52029"/>
    </source>
</evidence>
<feature type="chain" id="PRO_5032964008" description="L,D-TPase catalytic domain-containing protein" evidence="8">
    <location>
        <begin position="28"/>
        <end position="202"/>
    </location>
</feature>
<keyword evidence="3 6" id="KW-0133">Cell shape</keyword>
<reference evidence="10" key="1">
    <citation type="submission" date="2012-12" db="EMBL/GenBank/DDBJ databases">
        <authorList>
            <person name="Pethick F.E."/>
            <person name="MacFadyen A.C."/>
            <person name="Tang Z."/>
            <person name="Sangal V."/>
            <person name="Tze-Tze L."/>
            <person name="Chu J."/>
            <person name="Guo M."/>
            <person name="Kirby R."/>
            <person name="Hoskisson P.A."/>
            <person name="Herron P.R."/>
            <person name="Hunter I.S."/>
        </authorList>
    </citation>
    <scope>NUCLEOTIDE SEQUENCE</scope>
    <source>
        <strain evidence="10">ATCC 10970</strain>
    </source>
</reference>
<dbReference type="GO" id="GO:0009252">
    <property type="term" value="P:peptidoglycan biosynthetic process"/>
    <property type="evidence" value="ECO:0007669"/>
    <property type="project" value="UniProtKB-KW"/>
</dbReference>
<keyword evidence="8" id="KW-0732">Signal</keyword>
<dbReference type="Proteomes" id="UP000011074">
    <property type="component" value="Chromosome"/>
</dbReference>
<keyword evidence="2" id="KW-0808">Transferase</keyword>
<dbReference type="GO" id="GO:0016740">
    <property type="term" value="F:transferase activity"/>
    <property type="evidence" value="ECO:0007669"/>
    <property type="project" value="UniProtKB-KW"/>
</dbReference>
<dbReference type="GO" id="GO:0071555">
    <property type="term" value="P:cell wall organization"/>
    <property type="evidence" value="ECO:0007669"/>
    <property type="project" value="UniProtKB-UniRule"/>
</dbReference>
<dbReference type="GO" id="GO:0008360">
    <property type="term" value="P:regulation of cell shape"/>
    <property type="evidence" value="ECO:0007669"/>
    <property type="project" value="UniProtKB-UniRule"/>
</dbReference>
<evidence type="ECO:0000256" key="2">
    <source>
        <dbReference type="ARBA" id="ARBA00022679"/>
    </source>
</evidence>
<feature type="active site" description="Proton donor/acceptor" evidence="6">
    <location>
        <position position="141"/>
    </location>
</feature>
<dbReference type="RefSeq" id="WP_030184231.1">
    <property type="nucleotide sequence ID" value="NZ_CP048261.1"/>
</dbReference>
<dbReference type="InterPro" id="IPR005490">
    <property type="entry name" value="LD_TPept_cat_dom"/>
</dbReference>
<organism evidence="10 11">
    <name type="scientific">Streptomyces rimosus subsp. rimosus (strain ATCC 10970 / DSM 40260 / JCM 4667 / NRRL 2234)</name>
    <dbReference type="NCBI Taxonomy" id="1265868"/>
    <lineage>
        <taxon>Bacteria</taxon>
        <taxon>Bacillati</taxon>
        <taxon>Actinomycetota</taxon>
        <taxon>Actinomycetes</taxon>
        <taxon>Kitasatosporales</taxon>
        <taxon>Streptomycetaceae</taxon>
        <taxon>Streptomyces</taxon>
    </lineage>
</organism>
<feature type="signal peptide" evidence="8">
    <location>
        <begin position="1"/>
        <end position="27"/>
    </location>
</feature>
<evidence type="ECO:0000256" key="6">
    <source>
        <dbReference type="PROSITE-ProRule" id="PRU01373"/>
    </source>
</evidence>
<evidence type="ECO:0000256" key="5">
    <source>
        <dbReference type="ARBA" id="ARBA00023316"/>
    </source>
</evidence>
<dbReference type="Gene3D" id="2.40.440.10">
    <property type="entry name" value="L,D-transpeptidase catalytic domain-like"/>
    <property type="match status" value="1"/>
</dbReference>
<name>A0A8A1UNB6_STRR1</name>
<keyword evidence="5 6" id="KW-0961">Cell wall biogenesis/degradation</keyword>
<evidence type="ECO:0000313" key="11">
    <source>
        <dbReference type="Proteomes" id="UP000011074"/>
    </source>
</evidence>
<gene>
    <name evidence="10" type="ORF">SRIM_016665</name>
</gene>
<evidence type="ECO:0000256" key="3">
    <source>
        <dbReference type="ARBA" id="ARBA00022960"/>
    </source>
</evidence>
<accession>A0A8A1UNB6</accession>
<reference evidence="10" key="2">
    <citation type="submission" date="2020-01" db="EMBL/GenBank/DDBJ databases">
        <authorList>
            <person name="Algora L."/>
            <person name="Schniete J.K."/>
            <person name="MacFadyen A."/>
            <person name="Hoskisson P.A."/>
            <person name="Hunter I.S."/>
            <person name="Herron P.R."/>
        </authorList>
    </citation>
    <scope>NUCLEOTIDE SEQUENCE</scope>
    <source>
        <strain evidence="10">ATCC 10970</strain>
    </source>
</reference>
<dbReference type="InterPro" id="IPR038063">
    <property type="entry name" value="Transpep_catalytic_dom"/>
</dbReference>
<dbReference type="EMBL" id="CP048261">
    <property type="protein sequence ID" value="QST81577.1"/>
    <property type="molecule type" value="Genomic_DNA"/>
</dbReference>
<keyword evidence="4 6" id="KW-0573">Peptidoglycan synthesis</keyword>
<evidence type="ECO:0000256" key="7">
    <source>
        <dbReference type="SAM" id="MobiDB-lite"/>
    </source>
</evidence>
<feature type="region of interest" description="Disordered" evidence="7">
    <location>
        <begin position="22"/>
        <end position="52"/>
    </location>
</feature>
<evidence type="ECO:0000256" key="8">
    <source>
        <dbReference type="SAM" id="SignalP"/>
    </source>
</evidence>
<sequence length="202" mass="21415">MGTRICTASLAATAALTAGLTTTPAHATGPTGPTAPSARDGGTHLLFDKNHRDPADSRVRLVQSGTGKVLADYRAGSGQGGTAGRDECARNKGWVPDGTYRILGHTTRKKGGRDGINGYAIRLADKTCRDGRTRRTALFLHSEMRSDGTQGIAVPGRDSPFRWDGDSDYHSLGCVKLAPADVKHLFAAAERYGWPATLKVVK</sequence>
<proteinExistence type="predicted"/>